<accession>A0AAN9ASI7</accession>
<name>A0AAN9ASI7_9CAEN</name>
<protein>
    <submittedName>
        <fullName evidence="1">Uncharacterized protein</fullName>
    </submittedName>
</protein>
<reference evidence="1 2" key="1">
    <citation type="submission" date="2024-02" db="EMBL/GenBank/DDBJ databases">
        <title>Chromosome-scale genome assembly of the rough periwinkle Littorina saxatilis.</title>
        <authorList>
            <person name="De Jode A."/>
            <person name="Faria R."/>
            <person name="Formenti G."/>
            <person name="Sims Y."/>
            <person name="Smith T.P."/>
            <person name="Tracey A."/>
            <person name="Wood J.M.D."/>
            <person name="Zagrodzka Z.B."/>
            <person name="Johannesson K."/>
            <person name="Butlin R.K."/>
            <person name="Leder E.H."/>
        </authorList>
    </citation>
    <scope>NUCLEOTIDE SEQUENCE [LARGE SCALE GENOMIC DNA]</scope>
    <source>
        <strain evidence="1">Snail1</strain>
        <tissue evidence="1">Muscle</tissue>
    </source>
</reference>
<dbReference type="EMBL" id="JBAMIC010000021">
    <property type="protein sequence ID" value="KAK7092332.1"/>
    <property type="molecule type" value="Genomic_DNA"/>
</dbReference>
<sequence length="109" mass="12514">MDKRTQKETTTIYSILSRLEQVVLMRLRTGQNRLNALMSRKFKQAPSPTCTYDGLEDKTADHILQSCPLLQKERQEVWPSPTPLQTKLHGSRLELEKTTTFISRAGLNV</sequence>
<dbReference type="AlphaFoldDB" id="A0AAN9ASI7"/>
<organism evidence="1 2">
    <name type="scientific">Littorina saxatilis</name>
    <dbReference type="NCBI Taxonomy" id="31220"/>
    <lineage>
        <taxon>Eukaryota</taxon>
        <taxon>Metazoa</taxon>
        <taxon>Spiralia</taxon>
        <taxon>Lophotrochozoa</taxon>
        <taxon>Mollusca</taxon>
        <taxon>Gastropoda</taxon>
        <taxon>Caenogastropoda</taxon>
        <taxon>Littorinimorpha</taxon>
        <taxon>Littorinoidea</taxon>
        <taxon>Littorinidae</taxon>
        <taxon>Littorina</taxon>
    </lineage>
</organism>
<proteinExistence type="predicted"/>
<evidence type="ECO:0000313" key="1">
    <source>
        <dbReference type="EMBL" id="KAK7092332.1"/>
    </source>
</evidence>
<dbReference type="Proteomes" id="UP001374579">
    <property type="component" value="Unassembled WGS sequence"/>
</dbReference>
<keyword evidence="2" id="KW-1185">Reference proteome</keyword>
<evidence type="ECO:0000313" key="2">
    <source>
        <dbReference type="Proteomes" id="UP001374579"/>
    </source>
</evidence>
<gene>
    <name evidence="1" type="ORF">V1264_008090</name>
</gene>
<comment type="caution">
    <text evidence="1">The sequence shown here is derived from an EMBL/GenBank/DDBJ whole genome shotgun (WGS) entry which is preliminary data.</text>
</comment>